<reference evidence="1" key="1">
    <citation type="submission" date="2022-11" db="EMBL/GenBank/DDBJ databases">
        <title>Minimal conservation of predation-associated metabolite biosynthetic gene clusters underscores biosynthetic potential of Myxococcota including descriptions for ten novel species: Archangium lansinium sp. nov., Myxococcus landrumus sp. nov., Nannocystis bai.</title>
        <authorList>
            <person name="Ahearne A."/>
            <person name="Stevens C."/>
            <person name="Phillips K."/>
        </authorList>
    </citation>
    <scope>NUCLEOTIDE SEQUENCE</scope>
    <source>
        <strain evidence="1">Na p29</strain>
    </source>
</reference>
<dbReference type="EMBL" id="JAPNKE010000002">
    <property type="protein sequence ID" value="MCY1007813.1"/>
    <property type="molecule type" value="Genomic_DNA"/>
</dbReference>
<protein>
    <submittedName>
        <fullName evidence="1">Uncharacterized protein</fullName>
    </submittedName>
</protein>
<sequence length="48" mass="5140">MDIVELAGTWDIADPADPPRLVGTVKGPIAGPFNAVFCDKLVENIFPE</sequence>
<gene>
    <name evidence="1" type="ORF">OV079_20100</name>
</gene>
<accession>A0A9X3IZC4</accession>
<comment type="caution">
    <text evidence="1">The sequence shown here is derived from an EMBL/GenBank/DDBJ whole genome shotgun (WGS) entry which is preliminary data.</text>
</comment>
<proteinExistence type="predicted"/>
<dbReference type="AlphaFoldDB" id="A0A9X3IZC4"/>
<organism evidence="1 2">
    <name type="scientific">Nannocystis pusilla</name>
    <dbReference type="NCBI Taxonomy" id="889268"/>
    <lineage>
        <taxon>Bacteria</taxon>
        <taxon>Pseudomonadati</taxon>
        <taxon>Myxococcota</taxon>
        <taxon>Polyangia</taxon>
        <taxon>Nannocystales</taxon>
        <taxon>Nannocystaceae</taxon>
        <taxon>Nannocystis</taxon>
    </lineage>
</organism>
<dbReference type="RefSeq" id="WP_267770449.1">
    <property type="nucleotide sequence ID" value="NZ_JAPNKE010000002.1"/>
</dbReference>
<evidence type="ECO:0000313" key="1">
    <source>
        <dbReference type="EMBL" id="MCY1007813.1"/>
    </source>
</evidence>
<keyword evidence="2" id="KW-1185">Reference proteome</keyword>
<dbReference type="Proteomes" id="UP001150924">
    <property type="component" value="Unassembled WGS sequence"/>
</dbReference>
<name>A0A9X3IZC4_9BACT</name>
<evidence type="ECO:0000313" key="2">
    <source>
        <dbReference type="Proteomes" id="UP001150924"/>
    </source>
</evidence>